<dbReference type="Proteomes" id="UP000652681">
    <property type="component" value="Unassembled WGS sequence"/>
</dbReference>
<dbReference type="RefSeq" id="WP_163490123.1">
    <property type="nucleotide sequence ID" value="NZ_JACVEL010000003.1"/>
</dbReference>
<sequence length="146" mass="16686">MLNKNIDFVICENASFMNAKAPTSITKGICVGTKNYLFYIPTQTVGFFPLLQTFKNHRFFEGVSILEGTMKLINSAESVQQLEESLTDLLENNEKYVHEIASFNTFVISGLFVKNNVRLIRSRFDFYACVVNPKAVAKEFRDFYGK</sequence>
<reference evidence="2" key="1">
    <citation type="submission" date="2020-09" db="EMBL/GenBank/DDBJ databases">
        <title>Taishania pollutisoli gen. nov., sp. nov., Isolated from Tetrabromobisphenol A-Contaminated Soil.</title>
        <authorList>
            <person name="Chen Q."/>
        </authorList>
    </citation>
    <scope>NUCLEOTIDE SEQUENCE</scope>
    <source>
        <strain evidence="2">CZZ-1</strain>
    </source>
</reference>
<dbReference type="EMBL" id="JACVEL010000003">
    <property type="protein sequence ID" value="MBC9812129.1"/>
    <property type="molecule type" value="Genomic_DNA"/>
</dbReference>
<feature type="coiled-coil region" evidence="1">
    <location>
        <begin position="72"/>
        <end position="99"/>
    </location>
</feature>
<organism evidence="2 3">
    <name type="scientific">Taishania pollutisoli</name>
    <dbReference type="NCBI Taxonomy" id="2766479"/>
    <lineage>
        <taxon>Bacteria</taxon>
        <taxon>Pseudomonadati</taxon>
        <taxon>Bacteroidota</taxon>
        <taxon>Flavobacteriia</taxon>
        <taxon>Flavobacteriales</taxon>
        <taxon>Crocinitomicaceae</taxon>
        <taxon>Taishania</taxon>
    </lineage>
</organism>
<evidence type="ECO:0000313" key="2">
    <source>
        <dbReference type="EMBL" id="MBC9812129.1"/>
    </source>
</evidence>
<protein>
    <submittedName>
        <fullName evidence="2">Uncharacterized protein</fullName>
    </submittedName>
</protein>
<dbReference type="AlphaFoldDB" id="A0A8J6TT07"/>
<proteinExistence type="predicted"/>
<keyword evidence="3" id="KW-1185">Reference proteome</keyword>
<keyword evidence="1" id="KW-0175">Coiled coil</keyword>
<comment type="caution">
    <text evidence="2">The sequence shown here is derived from an EMBL/GenBank/DDBJ whole genome shotgun (WGS) entry which is preliminary data.</text>
</comment>
<evidence type="ECO:0000313" key="3">
    <source>
        <dbReference type="Proteomes" id="UP000652681"/>
    </source>
</evidence>
<gene>
    <name evidence="2" type="ORF">H9Y05_06510</name>
</gene>
<accession>A0A8J6TT07</accession>
<evidence type="ECO:0000256" key="1">
    <source>
        <dbReference type="SAM" id="Coils"/>
    </source>
</evidence>
<name>A0A8J6TT07_9FLAO</name>